<feature type="chain" id="PRO_5020847220" evidence="3">
    <location>
        <begin position="26"/>
        <end position="391"/>
    </location>
</feature>
<protein>
    <submittedName>
        <fullName evidence="4">Rhamnogalacturonyl hydrolase YesR</fullName>
    </submittedName>
</protein>
<dbReference type="InterPro" id="IPR052043">
    <property type="entry name" value="PolySaccharide_Degr_Enz"/>
</dbReference>
<evidence type="ECO:0000256" key="1">
    <source>
        <dbReference type="ARBA" id="ARBA00022801"/>
    </source>
</evidence>
<dbReference type="InterPro" id="IPR008928">
    <property type="entry name" value="6-hairpin_glycosidase_sf"/>
</dbReference>
<evidence type="ECO:0000256" key="2">
    <source>
        <dbReference type="SAM" id="MobiDB-lite"/>
    </source>
</evidence>
<dbReference type="OrthoDB" id="258246at2"/>
<dbReference type="Gene3D" id="1.50.10.10">
    <property type="match status" value="1"/>
</dbReference>
<dbReference type="GO" id="GO:0016787">
    <property type="term" value="F:hydrolase activity"/>
    <property type="evidence" value="ECO:0007669"/>
    <property type="project" value="UniProtKB-KW"/>
</dbReference>
<dbReference type="AlphaFoldDB" id="A0A4R1L612"/>
<feature type="region of interest" description="Disordered" evidence="2">
    <location>
        <begin position="28"/>
        <end position="52"/>
    </location>
</feature>
<evidence type="ECO:0000313" key="4">
    <source>
        <dbReference type="EMBL" id="TCK73598.1"/>
    </source>
</evidence>
<keyword evidence="3" id="KW-0732">Signal</keyword>
<dbReference type="PANTHER" id="PTHR33886:SF8">
    <property type="entry name" value="UNSATURATED RHAMNOGALACTURONAN HYDROLASE (EUROFUNG)"/>
    <property type="match status" value="1"/>
</dbReference>
<sequence>MSARWKEITAAGVLAALLGASPVWAASTAPPQAHKEPVSGDQPDNPGALANTLSPALRSSDIRAAMRKVADWQLARVVDAPSQDWTYATLYIGFLAASRTLHEPKFQQEVVSVGEHFNWSLGPRRTHADDQAIGQAYLELYRASHRAKEIDPLRAQFDQIMLQPDDPAKPLWWWCDALFMAPPVWSGLAEATSNDKYIAYMNHEWSITEGLLYDKQEHLFSRDSNYLNKTEKNGKRVFWSRGNGWVMGGLVRVLSTLPPNDPSRKHYIDLYRQMAAKVASIQGSDGLWRAGLLDPDSYALPEVSGSAFFTYSIAWGINHHLLDAAKYRPVVEKAWQGMLAHIYSDGRLGCIQPVGEAPGHYKASSSYVFGVGAFLLAGSELDTMSRRHSHP</sequence>
<reference evidence="4 5" key="1">
    <citation type="submission" date="2019-03" db="EMBL/GenBank/DDBJ databases">
        <title>Genomic Encyclopedia of Type Strains, Phase IV (KMG-IV): sequencing the most valuable type-strain genomes for metagenomic binning, comparative biology and taxonomic classification.</title>
        <authorList>
            <person name="Goeker M."/>
        </authorList>
    </citation>
    <scope>NUCLEOTIDE SEQUENCE [LARGE SCALE GENOMIC DNA]</scope>
    <source>
        <strain evidence="4 5">DSM 103428</strain>
    </source>
</reference>
<dbReference type="Proteomes" id="UP000295210">
    <property type="component" value="Unassembled WGS sequence"/>
</dbReference>
<dbReference type="EMBL" id="SMGK01000002">
    <property type="protein sequence ID" value="TCK73598.1"/>
    <property type="molecule type" value="Genomic_DNA"/>
</dbReference>
<name>A0A4R1L612_9BACT</name>
<evidence type="ECO:0000313" key="5">
    <source>
        <dbReference type="Proteomes" id="UP000295210"/>
    </source>
</evidence>
<dbReference type="GO" id="GO:0005975">
    <property type="term" value="P:carbohydrate metabolic process"/>
    <property type="evidence" value="ECO:0007669"/>
    <property type="project" value="InterPro"/>
</dbReference>
<dbReference type="SUPFAM" id="SSF48208">
    <property type="entry name" value="Six-hairpin glycosidases"/>
    <property type="match status" value="1"/>
</dbReference>
<gene>
    <name evidence="4" type="ORF">C7378_1211</name>
</gene>
<dbReference type="InterPro" id="IPR010905">
    <property type="entry name" value="Glyco_hydro_88"/>
</dbReference>
<evidence type="ECO:0000256" key="3">
    <source>
        <dbReference type="SAM" id="SignalP"/>
    </source>
</evidence>
<keyword evidence="1 4" id="KW-0378">Hydrolase</keyword>
<feature type="signal peptide" evidence="3">
    <location>
        <begin position="1"/>
        <end position="25"/>
    </location>
</feature>
<organism evidence="4 5">
    <name type="scientific">Acidipila rosea</name>
    <dbReference type="NCBI Taxonomy" id="768535"/>
    <lineage>
        <taxon>Bacteria</taxon>
        <taxon>Pseudomonadati</taxon>
        <taxon>Acidobacteriota</taxon>
        <taxon>Terriglobia</taxon>
        <taxon>Terriglobales</taxon>
        <taxon>Acidobacteriaceae</taxon>
        <taxon>Acidipila</taxon>
    </lineage>
</organism>
<accession>A0A4R1L612</accession>
<dbReference type="RefSeq" id="WP_131993356.1">
    <property type="nucleotide sequence ID" value="NZ_SMGK01000002.1"/>
</dbReference>
<dbReference type="PANTHER" id="PTHR33886">
    <property type="entry name" value="UNSATURATED RHAMNOGALACTURONAN HYDROLASE (EUROFUNG)"/>
    <property type="match status" value="1"/>
</dbReference>
<keyword evidence="5" id="KW-1185">Reference proteome</keyword>
<dbReference type="InterPro" id="IPR012341">
    <property type="entry name" value="6hp_glycosidase-like_sf"/>
</dbReference>
<proteinExistence type="predicted"/>
<dbReference type="Pfam" id="PF07470">
    <property type="entry name" value="Glyco_hydro_88"/>
    <property type="match status" value="1"/>
</dbReference>
<comment type="caution">
    <text evidence="4">The sequence shown here is derived from an EMBL/GenBank/DDBJ whole genome shotgun (WGS) entry which is preliminary data.</text>
</comment>